<gene>
    <name evidence="3" type="ORF">P409_01450</name>
</gene>
<dbReference type="Proteomes" id="UP000029995">
    <property type="component" value="Unassembled WGS sequence"/>
</dbReference>
<feature type="domain" description="Gfo/Idh/MocA-like oxidoreductase N-terminal" evidence="1">
    <location>
        <begin position="5"/>
        <end position="120"/>
    </location>
</feature>
<comment type="caution">
    <text evidence="3">The sequence shown here is derived from an EMBL/GenBank/DDBJ whole genome shotgun (WGS) entry which is preliminary data.</text>
</comment>
<evidence type="ECO:0000259" key="2">
    <source>
        <dbReference type="Pfam" id="PF22725"/>
    </source>
</evidence>
<evidence type="ECO:0000259" key="1">
    <source>
        <dbReference type="Pfam" id="PF01408"/>
    </source>
</evidence>
<dbReference type="OrthoDB" id="9800846at2"/>
<dbReference type="InterPro" id="IPR055170">
    <property type="entry name" value="GFO_IDH_MocA-like_dom"/>
</dbReference>
<proteinExistence type="predicted"/>
<dbReference type="SUPFAM" id="SSF51735">
    <property type="entry name" value="NAD(P)-binding Rossmann-fold domains"/>
    <property type="match status" value="1"/>
</dbReference>
<name>A0A0A0DDI6_9PROT</name>
<sequence length="322" mass="35280">MKRTRTAVIGAGYFGSLHAAKHAELPEAELVAVCDTDPGRAEALATKLGTRAVTSLSELIGKVDAVSIATPTNAHFDTARTCLENGIHVLIEKPISNTLEEADALSRLAADRKLVLQVGHLERFNPVVQGLTKILDRPRYIECQRISAFKPRGTDVNVVLDMMIHDIDLVLKIVGSPVERIDAVGAPVLSEADDIVNARLQFANGCTAAVTASRVSWKRHRTMRIFQQDGYIMVDLSEAKLTFIRKIRGRDGQPELYQEEQQFENGDPLKLEIQSFLDSVGNGRPPAVSGPEGRAALAAALDITHQLADWRRRFQDDDATGN</sequence>
<dbReference type="RefSeq" id="WP_034831074.1">
    <property type="nucleotide sequence ID" value="NZ_JANX01000005.1"/>
</dbReference>
<accession>A0A0A0DDI6</accession>
<feature type="domain" description="GFO/IDH/MocA-like oxidoreductase" evidence="2">
    <location>
        <begin position="155"/>
        <end position="232"/>
    </location>
</feature>
<organism evidence="3 4">
    <name type="scientific">Inquilinus limosus MP06</name>
    <dbReference type="NCBI Taxonomy" id="1398085"/>
    <lineage>
        <taxon>Bacteria</taxon>
        <taxon>Pseudomonadati</taxon>
        <taxon>Pseudomonadota</taxon>
        <taxon>Alphaproteobacteria</taxon>
        <taxon>Rhodospirillales</taxon>
        <taxon>Rhodospirillaceae</taxon>
        <taxon>Inquilinus</taxon>
    </lineage>
</organism>
<dbReference type="GO" id="GO:0000166">
    <property type="term" value="F:nucleotide binding"/>
    <property type="evidence" value="ECO:0007669"/>
    <property type="project" value="InterPro"/>
</dbReference>
<dbReference type="Pfam" id="PF01408">
    <property type="entry name" value="GFO_IDH_MocA"/>
    <property type="match status" value="1"/>
</dbReference>
<reference evidence="3 4" key="1">
    <citation type="submission" date="2014-01" db="EMBL/GenBank/DDBJ databases">
        <title>Genome sequence determination for a cystic fibrosis isolate, Inquilinus limosus.</title>
        <authorList>
            <person name="Pino M."/>
            <person name="Di Conza J."/>
            <person name="Gutkind G."/>
        </authorList>
    </citation>
    <scope>NUCLEOTIDE SEQUENCE [LARGE SCALE GENOMIC DNA]</scope>
    <source>
        <strain evidence="3 4">MP06</strain>
    </source>
</reference>
<dbReference type="InterPro" id="IPR036291">
    <property type="entry name" value="NAD(P)-bd_dom_sf"/>
</dbReference>
<dbReference type="PANTHER" id="PTHR43377:SF1">
    <property type="entry name" value="BILIVERDIN REDUCTASE A"/>
    <property type="match status" value="1"/>
</dbReference>
<dbReference type="Gene3D" id="3.40.50.720">
    <property type="entry name" value="NAD(P)-binding Rossmann-like Domain"/>
    <property type="match status" value="1"/>
</dbReference>
<evidence type="ECO:0000313" key="4">
    <source>
        <dbReference type="Proteomes" id="UP000029995"/>
    </source>
</evidence>
<dbReference type="PANTHER" id="PTHR43377">
    <property type="entry name" value="BILIVERDIN REDUCTASE A"/>
    <property type="match status" value="1"/>
</dbReference>
<dbReference type="EMBL" id="JANX01000005">
    <property type="protein sequence ID" value="KGM35933.1"/>
    <property type="molecule type" value="Genomic_DNA"/>
</dbReference>
<dbReference type="SUPFAM" id="SSF55347">
    <property type="entry name" value="Glyceraldehyde-3-phosphate dehydrogenase-like, C-terminal domain"/>
    <property type="match status" value="1"/>
</dbReference>
<protein>
    <submittedName>
        <fullName evidence="3">UDP-N-acetyl-D-glucosamine dehydrogenase</fullName>
    </submittedName>
</protein>
<evidence type="ECO:0000313" key="3">
    <source>
        <dbReference type="EMBL" id="KGM35933.1"/>
    </source>
</evidence>
<dbReference type="AlphaFoldDB" id="A0A0A0DDI6"/>
<dbReference type="Gene3D" id="3.30.360.10">
    <property type="entry name" value="Dihydrodipicolinate Reductase, domain 2"/>
    <property type="match status" value="1"/>
</dbReference>
<dbReference type="Pfam" id="PF22725">
    <property type="entry name" value="GFO_IDH_MocA_C3"/>
    <property type="match status" value="1"/>
</dbReference>
<dbReference type="InterPro" id="IPR051450">
    <property type="entry name" value="Gfo/Idh/MocA_Oxidoreductases"/>
</dbReference>
<dbReference type="InterPro" id="IPR000683">
    <property type="entry name" value="Gfo/Idh/MocA-like_OxRdtase_N"/>
</dbReference>